<dbReference type="RefSeq" id="WP_171362101.1">
    <property type="nucleotide sequence ID" value="NZ_VTXC01000064.1"/>
</dbReference>
<dbReference type="GO" id="GO:0008294">
    <property type="term" value="F:calcium- and calmodulin-responsive adenylate cyclase activity"/>
    <property type="evidence" value="ECO:0007669"/>
    <property type="project" value="InterPro"/>
</dbReference>
<dbReference type="EMBL" id="VTXC01000064">
    <property type="protein sequence ID" value="NOH73090.1"/>
    <property type="molecule type" value="Genomic_DNA"/>
</dbReference>
<evidence type="ECO:0000313" key="3">
    <source>
        <dbReference type="EMBL" id="NOH73090.1"/>
    </source>
</evidence>
<proteinExistence type="predicted"/>
<accession>A0A7Y4A1N2</accession>
<evidence type="ECO:0000259" key="2">
    <source>
        <dbReference type="Pfam" id="PF03497"/>
    </source>
</evidence>
<organism evidence="3 4">
    <name type="scientific">Vibrio pectenicida</name>
    <dbReference type="NCBI Taxonomy" id="62763"/>
    <lineage>
        <taxon>Bacteria</taxon>
        <taxon>Pseudomonadati</taxon>
        <taxon>Pseudomonadota</taxon>
        <taxon>Gammaproteobacteria</taxon>
        <taxon>Vibrionales</taxon>
        <taxon>Vibrionaceae</taxon>
        <taxon>Vibrio</taxon>
    </lineage>
</organism>
<gene>
    <name evidence="3" type="ORF">F0225_17360</name>
</gene>
<dbReference type="AlphaFoldDB" id="A0A7Y4A1N2"/>
<reference evidence="3 4" key="1">
    <citation type="submission" date="2019-09" db="EMBL/GenBank/DDBJ databases">
        <title>Draft genome sequencing and comparative genomics of hatchery-associated Vibrios.</title>
        <authorList>
            <person name="Kehlet-Delgado H."/>
            <person name="Mueller R.S."/>
        </authorList>
    </citation>
    <scope>NUCLEOTIDE SEQUENCE [LARGE SCALE GENOMIC DNA]</scope>
    <source>
        <strain evidence="3 4">99-46-Y</strain>
    </source>
</reference>
<dbReference type="InterPro" id="IPR037017">
    <property type="entry name" value="Anthrax_toxin_edema_cen_sf"/>
</dbReference>
<comment type="caution">
    <text evidence="3">The sequence shown here is derived from an EMBL/GenBank/DDBJ whole genome shotgun (WGS) entry which is preliminary data.</text>
</comment>
<dbReference type="SUPFAM" id="SSF81298">
    <property type="entry name" value="Adenylylcyclase toxin (the edema factor)"/>
    <property type="match status" value="1"/>
</dbReference>
<name>A0A7Y4A1N2_9VIBR</name>
<dbReference type="InterPro" id="IPR005165">
    <property type="entry name" value="Anthrax_toxin_edema_cen"/>
</dbReference>
<dbReference type="GO" id="GO:0005576">
    <property type="term" value="C:extracellular region"/>
    <property type="evidence" value="ECO:0007669"/>
    <property type="project" value="InterPro"/>
</dbReference>
<sequence length="456" mass="50716">MNIIIGNDSLPIFIAPAGLPRCTTHMTNDGLKDSKSFQVKTVSNKTNQLSSPHPLMEKPNRDPSKPLIKACGSLNSIETSAAILAELVNKVANKTGIVRRHLSPIQTVARKTQQIISFRPVDPMSTGLIEEGYPTKGFAIKGKSSNHGPQAGLICVEQRFSKLHVTLRDDDDMRRNQIIKYNEKIQECLKNGDAVSVNLTLSQKRFDWLENNKVITVKQEAEKGGILTLFSEGLEYRAEKKGDYFEISYEGEPLKVLADPVTRQPLTADYDLMFIAPKAENLDLAKDDNLPVKRVHFSDVSATYKARFKEQEGEDFTAKQFFAKESETKGSFGQEIGNATPRIAKMIDKLNAATVGKHGNPVVHHSTDSANPYTDTASNYPITVFMPEGFVDYDLIHIIESAEQFAEFVKQAKTHGFAVPNNPKWERKVSKARSSSFEQASQTISKLMQIRKASLG</sequence>
<dbReference type="Gene3D" id="3.90.1760.10">
    <property type="entry name" value="Anthrax toxin, edema factor, central domain"/>
    <property type="match status" value="1"/>
</dbReference>
<protein>
    <submittedName>
        <fullName evidence="3">Adenylate cyclase</fullName>
    </submittedName>
</protein>
<evidence type="ECO:0000313" key="4">
    <source>
        <dbReference type="Proteomes" id="UP000565719"/>
    </source>
</evidence>
<dbReference type="Proteomes" id="UP000565719">
    <property type="component" value="Unassembled WGS sequence"/>
</dbReference>
<dbReference type="InterPro" id="IPR035099">
    <property type="entry name" value="Anthrax_toxin_C-terminal"/>
</dbReference>
<feature type="domain" description="Anthrax toxin edema factor central" evidence="2">
    <location>
        <begin position="89"/>
        <end position="260"/>
    </location>
</feature>
<feature type="compositionally biased region" description="Basic and acidic residues" evidence="1">
    <location>
        <begin position="55"/>
        <end position="64"/>
    </location>
</feature>
<evidence type="ECO:0000256" key="1">
    <source>
        <dbReference type="SAM" id="MobiDB-lite"/>
    </source>
</evidence>
<dbReference type="Pfam" id="PF03497">
    <property type="entry name" value="Anthrax_toxA"/>
    <property type="match status" value="1"/>
</dbReference>
<feature type="region of interest" description="Disordered" evidence="1">
    <location>
        <begin position="43"/>
        <end position="64"/>
    </location>
</feature>